<comment type="caution">
    <text evidence="1">The sequence shown here is derived from an EMBL/GenBank/DDBJ whole genome shotgun (WGS) entry which is preliminary data.</text>
</comment>
<evidence type="ECO:0000313" key="1">
    <source>
        <dbReference type="EMBL" id="SPZ36200.1"/>
    </source>
</evidence>
<sequence>MTVLAREVTKPWLPRQLKWVCRFLQPRRAAPRSPTTGQLVWEYAEIVVDRGDHELNARLGHTQRKGSLGLQSLTAGLVRDLDAVTAGADTAAQFRRWRGTPQ</sequence>
<dbReference type="Proteomes" id="UP000251211">
    <property type="component" value="Unassembled WGS sequence"/>
</dbReference>
<proteinExistence type="predicted"/>
<dbReference type="AlphaFoldDB" id="A0AB38F8D3"/>
<reference evidence="1 2" key="1">
    <citation type="submission" date="2018-06" db="EMBL/GenBank/DDBJ databases">
        <authorList>
            <consortium name="Pathogen Informatics"/>
            <person name="Doyle S."/>
        </authorList>
    </citation>
    <scope>NUCLEOTIDE SEQUENCE [LARGE SCALE GENOMIC DNA]</scope>
    <source>
        <strain evidence="1 2">NCTC13229</strain>
    </source>
</reference>
<evidence type="ECO:0008006" key="3">
    <source>
        <dbReference type="Google" id="ProtNLM"/>
    </source>
</evidence>
<evidence type="ECO:0000313" key="2">
    <source>
        <dbReference type="Proteomes" id="UP000251211"/>
    </source>
</evidence>
<gene>
    <name evidence="1" type="ORF">NCTC13229_01167</name>
</gene>
<dbReference type="EMBL" id="UAUI01000001">
    <property type="protein sequence ID" value="SPZ36200.1"/>
    <property type="molecule type" value="Genomic_DNA"/>
</dbReference>
<organism evidence="1 2">
    <name type="scientific">Rhodococcus wratislaviensis</name>
    <name type="common">Tsukamurella wratislaviensis</name>
    <dbReference type="NCBI Taxonomy" id="44752"/>
    <lineage>
        <taxon>Bacteria</taxon>
        <taxon>Bacillati</taxon>
        <taxon>Actinomycetota</taxon>
        <taxon>Actinomycetes</taxon>
        <taxon>Mycobacteriales</taxon>
        <taxon>Nocardiaceae</taxon>
        <taxon>Rhodococcus</taxon>
    </lineage>
</organism>
<protein>
    <recommendedName>
        <fullName evidence="3">Transposase</fullName>
    </recommendedName>
</protein>
<accession>A0AB38F8D3</accession>
<name>A0AB38F8D3_RHOWR</name>